<gene>
    <name evidence="2" type="ORF">BXY64_1077</name>
</gene>
<accession>A0A419X8H9</accession>
<keyword evidence="3" id="KW-1185">Reference proteome</keyword>
<dbReference type="Pfam" id="PF08937">
    <property type="entry name" value="ThsB_TIR"/>
    <property type="match status" value="1"/>
</dbReference>
<evidence type="ECO:0000259" key="1">
    <source>
        <dbReference type="Pfam" id="PF08937"/>
    </source>
</evidence>
<dbReference type="InterPro" id="IPR015032">
    <property type="entry name" value="ThsB__TIR-like_domain"/>
</dbReference>
<reference evidence="2 3" key="1">
    <citation type="submission" date="2018-09" db="EMBL/GenBank/DDBJ databases">
        <title>Genomic Encyclopedia of Archaeal and Bacterial Type Strains, Phase II (KMG-II): from individual species to whole genera.</title>
        <authorList>
            <person name="Goeker M."/>
        </authorList>
    </citation>
    <scope>NUCLEOTIDE SEQUENCE [LARGE SCALE GENOMIC DNA]</scope>
    <source>
        <strain evidence="2 3">DSM 21950</strain>
    </source>
</reference>
<name>A0A419X8H9_9BACT</name>
<dbReference type="EMBL" id="RAPQ01000008">
    <property type="protein sequence ID" value="RKE04063.1"/>
    <property type="molecule type" value="Genomic_DNA"/>
</dbReference>
<dbReference type="AlphaFoldDB" id="A0A419X8H9"/>
<feature type="domain" description="Thoeris protein ThsB TIR-like" evidence="1">
    <location>
        <begin position="9"/>
        <end position="108"/>
    </location>
</feature>
<dbReference type="RefSeq" id="WP_245996599.1">
    <property type="nucleotide sequence ID" value="NZ_RAPQ01000008.1"/>
</dbReference>
<dbReference type="Gene3D" id="3.40.50.11200">
    <property type="match status" value="1"/>
</dbReference>
<evidence type="ECO:0000313" key="3">
    <source>
        <dbReference type="Proteomes" id="UP000284531"/>
    </source>
</evidence>
<evidence type="ECO:0000313" key="2">
    <source>
        <dbReference type="EMBL" id="RKE04063.1"/>
    </source>
</evidence>
<proteinExistence type="predicted"/>
<comment type="caution">
    <text evidence="2">The sequence shown here is derived from an EMBL/GenBank/DDBJ whole genome shotgun (WGS) entry which is preliminary data.</text>
</comment>
<sequence length="203" mass="23821">MNMTKHKVFISYHHDNDQWYKNELLRLNELHNIFIDGSVDTGDIDDRLDNETIRQIIRDNYLKDTTVTILLVGTETKNRKHIDWELKSSMINGAVNKKSGILVINLPSTGCTYYTATHSGEKEKVHPENNSWMSIDTRAEYERRYPYLPARIIDNLLKSEAKISVVNWSEINIEKLRFLIHATFEDKESCEYDLSRTMRRINA</sequence>
<dbReference type="Proteomes" id="UP000284531">
    <property type="component" value="Unassembled WGS sequence"/>
</dbReference>
<organism evidence="2 3">
    <name type="scientific">Marinifilum flexuosum</name>
    <dbReference type="NCBI Taxonomy" id="1117708"/>
    <lineage>
        <taxon>Bacteria</taxon>
        <taxon>Pseudomonadati</taxon>
        <taxon>Bacteroidota</taxon>
        <taxon>Bacteroidia</taxon>
        <taxon>Marinilabiliales</taxon>
        <taxon>Marinifilaceae</taxon>
    </lineage>
</organism>
<protein>
    <submittedName>
        <fullName evidence="2">TIR-like protein DUF1863</fullName>
    </submittedName>
</protein>